<keyword evidence="1" id="KW-0620">Polyamine biosynthesis</keyword>
<dbReference type="InterPro" id="IPR029063">
    <property type="entry name" value="SAM-dependent_MTases_sf"/>
</dbReference>
<dbReference type="Gene3D" id="3.40.50.150">
    <property type="entry name" value="Vaccinia Virus protein VP39"/>
    <property type="match status" value="1"/>
</dbReference>
<organism evidence="2 3">
    <name type="scientific">Nannocystis pusilla</name>
    <dbReference type="NCBI Taxonomy" id="889268"/>
    <lineage>
        <taxon>Bacteria</taxon>
        <taxon>Pseudomonadati</taxon>
        <taxon>Myxococcota</taxon>
        <taxon>Polyangia</taxon>
        <taxon>Nannocystales</taxon>
        <taxon>Nannocystaceae</taxon>
        <taxon>Nannocystis</taxon>
    </lineage>
</organism>
<dbReference type="CDD" id="cd02440">
    <property type="entry name" value="AdoMet_MTases"/>
    <property type="match status" value="1"/>
</dbReference>
<dbReference type="PANTHER" id="PTHR43317:SF1">
    <property type="entry name" value="THERMOSPERMINE SYNTHASE ACAULIS5"/>
    <property type="match status" value="1"/>
</dbReference>
<evidence type="ECO:0000313" key="2">
    <source>
        <dbReference type="EMBL" id="MCY1013929.1"/>
    </source>
</evidence>
<comment type="caution">
    <text evidence="2">The sequence shown here is derived from an EMBL/GenBank/DDBJ whole genome shotgun (WGS) entry which is preliminary data.</text>
</comment>
<evidence type="ECO:0000256" key="1">
    <source>
        <dbReference type="ARBA" id="ARBA00023115"/>
    </source>
</evidence>
<dbReference type="Proteomes" id="UP001150924">
    <property type="component" value="Unassembled WGS sequence"/>
</dbReference>
<proteinExistence type="predicted"/>
<evidence type="ECO:0008006" key="4">
    <source>
        <dbReference type="Google" id="ProtNLM"/>
    </source>
</evidence>
<dbReference type="Pfam" id="PF01564">
    <property type="entry name" value="Spermine_synth"/>
    <property type="match status" value="1"/>
</dbReference>
<reference evidence="2" key="1">
    <citation type="submission" date="2022-11" db="EMBL/GenBank/DDBJ databases">
        <title>Minimal conservation of predation-associated metabolite biosynthetic gene clusters underscores biosynthetic potential of Myxococcota including descriptions for ten novel species: Archangium lansinium sp. nov., Myxococcus landrumus sp. nov., Nannocystis bai.</title>
        <authorList>
            <person name="Ahearne A."/>
            <person name="Stevens C."/>
            <person name="Phillips K."/>
        </authorList>
    </citation>
    <scope>NUCLEOTIDE SEQUENCE</scope>
    <source>
        <strain evidence="2">Na p29</strain>
    </source>
</reference>
<dbReference type="AlphaFoldDB" id="A0A9X3F3Q7"/>
<keyword evidence="3" id="KW-1185">Reference proteome</keyword>
<dbReference type="GO" id="GO:0006596">
    <property type="term" value="P:polyamine biosynthetic process"/>
    <property type="evidence" value="ECO:0007669"/>
    <property type="project" value="UniProtKB-KW"/>
</dbReference>
<accession>A0A9X3F3Q7</accession>
<dbReference type="PANTHER" id="PTHR43317">
    <property type="entry name" value="THERMOSPERMINE SYNTHASE ACAULIS5"/>
    <property type="match status" value="1"/>
</dbReference>
<gene>
    <name evidence="2" type="ORF">OV079_52070</name>
</gene>
<evidence type="ECO:0000313" key="3">
    <source>
        <dbReference type="Proteomes" id="UP001150924"/>
    </source>
</evidence>
<dbReference type="SUPFAM" id="SSF53335">
    <property type="entry name" value="S-adenosyl-L-methionine-dependent methyltransferases"/>
    <property type="match status" value="1"/>
</dbReference>
<sequence>MSGKERLLFESPSMFDRLTVTEGDDGLRTPWFGRQRVRHGVAKLAEPAHLESPCVPVMLAGLALARPLRDVWMIGLGAGVIPRFVRAYLPAATVEVVEIDPLVIDVARRFFAVEADERLRIHEGDGRKLLAAGIRPQDAVILDGHGLGGVPGTFDLRIPGERARGAGPVGVVVANVWSAAANRHYDATLATYREVFERVHVLDVVGLGNKIIIASAEPGALTREEVVARAHALSPSSGCRSIWGCTSTAFTPSTICAFAPARSATRRSHGDAPAAASARRSAAISANTGSHVRVALWR</sequence>
<dbReference type="RefSeq" id="WP_267778107.1">
    <property type="nucleotide sequence ID" value="NZ_JAPNKE010000002.1"/>
</dbReference>
<dbReference type="EMBL" id="JAPNKE010000002">
    <property type="protein sequence ID" value="MCY1013929.1"/>
    <property type="molecule type" value="Genomic_DNA"/>
</dbReference>
<protein>
    <recommendedName>
        <fullName evidence="4">Spermidine synthase</fullName>
    </recommendedName>
</protein>
<name>A0A9X3F3Q7_9BACT</name>